<dbReference type="Gene3D" id="3.40.50.720">
    <property type="entry name" value="NAD(P)-binding Rossmann-like Domain"/>
    <property type="match status" value="1"/>
</dbReference>
<dbReference type="GO" id="GO:0005737">
    <property type="term" value="C:cytoplasm"/>
    <property type="evidence" value="ECO:0007669"/>
    <property type="project" value="TreeGrafter"/>
</dbReference>
<dbReference type="SUPFAM" id="SSF51735">
    <property type="entry name" value="NAD(P)-binding Rossmann-fold domains"/>
    <property type="match status" value="1"/>
</dbReference>
<reference evidence="1 2" key="1">
    <citation type="submission" date="2020-07" db="EMBL/GenBank/DDBJ databases">
        <authorList>
            <person name="Criscuolo A."/>
        </authorList>
    </citation>
    <scope>NUCLEOTIDE SEQUENCE [LARGE SCALE GENOMIC DNA]</scope>
    <source>
        <strain evidence="2">CIP 111030</strain>
    </source>
</reference>
<dbReference type="Pfam" id="PF02423">
    <property type="entry name" value="OCD_Mu_crystall"/>
    <property type="match status" value="1"/>
</dbReference>
<dbReference type="InterPro" id="IPR036291">
    <property type="entry name" value="NAD(P)-bd_dom_sf"/>
</dbReference>
<sequence length="264" mass="29108">MLYMPSVDVESLYSSIKIISIYPNNKDKNMPATQAVSVITELESGQNVATLEASYLTILRTGAMTGLATDIQSRKDAKVLGVIGTGGMAFEQALGVLEVRDIERIVLFNRTEEKAHAFKERLETFGVTAEIEVANDVNALTKVSDIINTATNSTKAVFDHEYVKSGAHINGLGTYMPHMREINEESIKVARHVIFDDMDAVIVEAGEFIHAVETGDFSWEKPVALKDMIDKEIDRSDTDITIFKSVGTAYYDMSVAIGAYQKLK</sequence>
<dbReference type="EMBL" id="CAJEWE010000010">
    <property type="protein sequence ID" value="CAD2078124.1"/>
    <property type="molecule type" value="Genomic_DNA"/>
</dbReference>
<accession>A0A6V7RL88</accession>
<dbReference type="InterPro" id="IPR003462">
    <property type="entry name" value="ODC_Mu_crystall"/>
</dbReference>
<dbReference type="PANTHER" id="PTHR13812:SF19">
    <property type="entry name" value="KETIMINE REDUCTASE MU-CRYSTALLIN"/>
    <property type="match status" value="1"/>
</dbReference>
<comment type="caution">
    <text evidence="1">The sequence shown here is derived from an EMBL/GenBank/DDBJ whole genome shotgun (WGS) entry which is preliminary data.</text>
</comment>
<dbReference type="Gene3D" id="3.30.1780.10">
    <property type="entry name" value="ornithine cyclodeaminase, domain 1"/>
    <property type="match status" value="1"/>
</dbReference>
<proteinExistence type="predicted"/>
<dbReference type="Proteomes" id="UP000521032">
    <property type="component" value="Unassembled WGS sequence"/>
</dbReference>
<evidence type="ECO:0000313" key="2">
    <source>
        <dbReference type="Proteomes" id="UP000521032"/>
    </source>
</evidence>
<dbReference type="PANTHER" id="PTHR13812">
    <property type="entry name" value="KETIMINE REDUCTASE MU-CRYSTALLIN"/>
    <property type="match status" value="1"/>
</dbReference>
<name>A0A6V7RL88_9BACL</name>
<dbReference type="InterPro" id="IPR023401">
    <property type="entry name" value="ODC_N"/>
</dbReference>
<keyword evidence="2" id="KW-1185">Reference proteome</keyword>
<protein>
    <submittedName>
        <fullName evidence="1">L-lysine cyclodeaminase</fullName>
    </submittedName>
</protein>
<organism evidence="1 2">
    <name type="scientific">Phocicoccus schoeneichii</name>
    <dbReference type="NCBI Taxonomy" id="1812261"/>
    <lineage>
        <taxon>Bacteria</taxon>
        <taxon>Bacillati</taxon>
        <taxon>Bacillota</taxon>
        <taxon>Bacilli</taxon>
        <taxon>Bacillales</taxon>
        <taxon>Salinicoccaceae</taxon>
        <taxon>Phocicoccus</taxon>
    </lineage>
</organism>
<gene>
    <name evidence="1" type="primary">rapL_2</name>
    <name evidence="1" type="ORF">JEOSCH030_01458</name>
</gene>
<dbReference type="AlphaFoldDB" id="A0A6V7RL88"/>
<evidence type="ECO:0000313" key="1">
    <source>
        <dbReference type="EMBL" id="CAD2078124.1"/>
    </source>
</evidence>